<evidence type="ECO:0000256" key="1">
    <source>
        <dbReference type="ARBA" id="ARBA00004651"/>
    </source>
</evidence>
<dbReference type="OrthoDB" id="369870at2"/>
<comment type="subcellular location">
    <subcellularLocation>
        <location evidence="1">Cell membrane</location>
        <topology evidence="1">Multi-pass membrane protein</topology>
    </subcellularLocation>
</comment>
<keyword evidence="11" id="KW-1185">Reference proteome</keyword>
<feature type="transmembrane region" description="Helical" evidence="8">
    <location>
        <begin position="131"/>
        <end position="155"/>
    </location>
</feature>
<keyword evidence="6 8" id="KW-1133">Transmembrane helix</keyword>
<gene>
    <name evidence="10" type="ORF">ALP8811_01650</name>
</gene>
<feature type="transmembrane region" description="Helical" evidence="8">
    <location>
        <begin position="167"/>
        <end position="194"/>
    </location>
</feature>
<dbReference type="EMBL" id="OMOI01000001">
    <property type="protein sequence ID" value="SPF76641.1"/>
    <property type="molecule type" value="Genomic_DNA"/>
</dbReference>
<organism evidence="10 11">
    <name type="scientific">Aliiroseovarius pelagivivens</name>
    <dbReference type="NCBI Taxonomy" id="1639690"/>
    <lineage>
        <taxon>Bacteria</taxon>
        <taxon>Pseudomonadati</taxon>
        <taxon>Pseudomonadota</taxon>
        <taxon>Alphaproteobacteria</taxon>
        <taxon>Rhodobacterales</taxon>
        <taxon>Paracoccaceae</taxon>
        <taxon>Aliiroseovarius</taxon>
    </lineage>
</organism>
<feature type="domain" description="EamA" evidence="9">
    <location>
        <begin position="6"/>
        <end position="141"/>
    </location>
</feature>
<dbReference type="AlphaFoldDB" id="A0A2R8AKW4"/>
<dbReference type="InterPro" id="IPR000620">
    <property type="entry name" value="EamA_dom"/>
</dbReference>
<feature type="transmembrane region" description="Helical" evidence="8">
    <location>
        <begin position="70"/>
        <end position="89"/>
    </location>
</feature>
<evidence type="ECO:0000256" key="8">
    <source>
        <dbReference type="SAM" id="Phobius"/>
    </source>
</evidence>
<protein>
    <recommendedName>
        <fullName evidence="9">EamA domain-containing protein</fullName>
    </recommendedName>
</protein>
<comment type="similarity">
    <text evidence="2">Belongs to the EamA transporter family.</text>
</comment>
<dbReference type="InterPro" id="IPR037185">
    <property type="entry name" value="EmrE-like"/>
</dbReference>
<evidence type="ECO:0000256" key="3">
    <source>
        <dbReference type="ARBA" id="ARBA00022448"/>
    </source>
</evidence>
<evidence type="ECO:0000313" key="10">
    <source>
        <dbReference type="EMBL" id="SPF76641.1"/>
    </source>
</evidence>
<evidence type="ECO:0000256" key="6">
    <source>
        <dbReference type="ARBA" id="ARBA00022989"/>
    </source>
</evidence>
<evidence type="ECO:0000313" key="11">
    <source>
        <dbReference type="Proteomes" id="UP000244911"/>
    </source>
</evidence>
<dbReference type="NCBIfam" id="TIGR00688">
    <property type="entry name" value="rarD"/>
    <property type="match status" value="1"/>
</dbReference>
<dbReference type="PANTHER" id="PTHR22911:SF137">
    <property type="entry name" value="SOLUTE CARRIER FAMILY 35 MEMBER G2-RELATED"/>
    <property type="match status" value="1"/>
</dbReference>
<feature type="transmembrane region" description="Helical" evidence="8">
    <location>
        <begin position="271"/>
        <end position="290"/>
    </location>
</feature>
<name>A0A2R8AKW4_9RHOB</name>
<dbReference type="Pfam" id="PF00892">
    <property type="entry name" value="EamA"/>
    <property type="match status" value="1"/>
</dbReference>
<dbReference type="PANTHER" id="PTHR22911">
    <property type="entry name" value="ACYL-MALONYL CONDENSING ENZYME-RELATED"/>
    <property type="match status" value="1"/>
</dbReference>
<evidence type="ECO:0000259" key="9">
    <source>
        <dbReference type="Pfam" id="PF00892"/>
    </source>
</evidence>
<keyword evidence="4" id="KW-1003">Cell membrane</keyword>
<sequence>MSDTTKGVIAIIVACTVWGLSPLYYYALAHVPPLELLSHRTLWSLVLLGLYLTLQGRVWELPALMTGRTALLVLLAAVMISVNWGGFILSVQVGMVVEASLGYFIFPLIMATLGMVFFAEGISASKLTAVLLATGAVLVLTIGLGVAPWLALLLGGTFAGYSVIKKLIAAGPVVTVAAEVLFLAPLALIWLWGTHTQGWEGILGRTGAVFGTDLVASAMLIGSGLLTGGPLMLFSYASRRLKLSTVGVVQYLNPSLQFLCAVAILGETITLWHMIAFPLIWAALAIYSVGAYRQDRASRRAVTA</sequence>
<keyword evidence="5 8" id="KW-0812">Transmembrane</keyword>
<evidence type="ECO:0000256" key="5">
    <source>
        <dbReference type="ARBA" id="ARBA00022692"/>
    </source>
</evidence>
<dbReference type="GO" id="GO:0005886">
    <property type="term" value="C:plasma membrane"/>
    <property type="evidence" value="ECO:0007669"/>
    <property type="project" value="UniProtKB-SubCell"/>
</dbReference>
<feature type="transmembrane region" description="Helical" evidence="8">
    <location>
        <begin position="246"/>
        <end position="265"/>
    </location>
</feature>
<evidence type="ECO:0000256" key="7">
    <source>
        <dbReference type="ARBA" id="ARBA00023136"/>
    </source>
</evidence>
<proteinExistence type="inferred from homology"/>
<dbReference type="RefSeq" id="WP_108856625.1">
    <property type="nucleotide sequence ID" value="NZ_OMOI01000001.1"/>
</dbReference>
<evidence type="ECO:0000256" key="2">
    <source>
        <dbReference type="ARBA" id="ARBA00007362"/>
    </source>
</evidence>
<feature type="transmembrane region" description="Helical" evidence="8">
    <location>
        <begin position="214"/>
        <end position="234"/>
    </location>
</feature>
<dbReference type="SUPFAM" id="SSF103481">
    <property type="entry name" value="Multidrug resistance efflux transporter EmrE"/>
    <property type="match status" value="2"/>
</dbReference>
<keyword evidence="7 8" id="KW-0472">Membrane</keyword>
<evidence type="ECO:0000256" key="4">
    <source>
        <dbReference type="ARBA" id="ARBA00022475"/>
    </source>
</evidence>
<reference evidence="10 11" key="1">
    <citation type="submission" date="2018-03" db="EMBL/GenBank/DDBJ databases">
        <authorList>
            <person name="Keele B.F."/>
        </authorList>
    </citation>
    <scope>NUCLEOTIDE SEQUENCE [LARGE SCALE GENOMIC DNA]</scope>
    <source>
        <strain evidence="10 11">CECT 8811</strain>
    </source>
</reference>
<feature type="transmembrane region" description="Helical" evidence="8">
    <location>
        <begin position="6"/>
        <end position="29"/>
    </location>
</feature>
<dbReference type="InterPro" id="IPR004626">
    <property type="entry name" value="RarD"/>
</dbReference>
<dbReference type="Proteomes" id="UP000244911">
    <property type="component" value="Unassembled WGS sequence"/>
</dbReference>
<accession>A0A2R8AKW4</accession>
<keyword evidence="3" id="KW-0813">Transport</keyword>
<feature type="transmembrane region" description="Helical" evidence="8">
    <location>
        <begin position="101"/>
        <end position="119"/>
    </location>
</feature>